<feature type="region of interest" description="Disordered" evidence="1">
    <location>
        <begin position="66"/>
        <end position="126"/>
    </location>
</feature>
<accession>H8GKS8</accession>
<dbReference type="AlphaFoldDB" id="H8GKS8"/>
<organism evidence="4 5">
    <name type="scientific">Methylomicrobium album BG8</name>
    <dbReference type="NCBI Taxonomy" id="686340"/>
    <lineage>
        <taxon>Bacteria</taxon>
        <taxon>Pseudomonadati</taxon>
        <taxon>Pseudomonadota</taxon>
        <taxon>Gammaproteobacteria</taxon>
        <taxon>Methylococcales</taxon>
        <taxon>Methylococcaceae</taxon>
        <taxon>Methylomicrobium</taxon>
    </lineage>
</organism>
<gene>
    <name evidence="4" type="ORF">Metal_1465</name>
</gene>
<dbReference type="eggNOG" id="ENOG502Z8YT">
    <property type="taxonomic scope" value="Bacteria"/>
</dbReference>
<proteinExistence type="predicted"/>
<dbReference type="STRING" id="686340.Metal_1465"/>
<dbReference type="Pfam" id="PF11141">
    <property type="entry name" value="DUF2914"/>
    <property type="match status" value="1"/>
</dbReference>
<evidence type="ECO:0000313" key="5">
    <source>
        <dbReference type="Proteomes" id="UP000005090"/>
    </source>
</evidence>
<reference evidence="4 5" key="1">
    <citation type="journal article" date="2013" name="Genome Announc.">
        <title>Genome Sequence of the Obligate Gammaproteobacterial Methanotroph Methylomicrobium album Strain BG8.</title>
        <authorList>
            <person name="Kits K.D."/>
            <person name="Kalyuzhnaya M.G."/>
            <person name="Klotz M.G."/>
            <person name="Jetten M.S."/>
            <person name="Op den Camp H.J."/>
            <person name="Vuilleumier S."/>
            <person name="Bringel F."/>
            <person name="Dispirito A.A."/>
            <person name="Murrell J.C."/>
            <person name="Bruce D."/>
            <person name="Cheng J.F."/>
            <person name="Copeland A."/>
            <person name="Goodwin L."/>
            <person name="Hauser L."/>
            <person name="Lajus A."/>
            <person name="Land M.L."/>
            <person name="Lapidus A."/>
            <person name="Lucas S."/>
            <person name="Medigue C."/>
            <person name="Pitluck S."/>
            <person name="Woyke T."/>
            <person name="Zeytun A."/>
            <person name="Stein L.Y."/>
        </authorList>
    </citation>
    <scope>NUCLEOTIDE SEQUENCE [LARGE SCALE GENOMIC DNA]</scope>
    <source>
        <strain evidence="4 5">BG8</strain>
    </source>
</reference>
<feature type="domain" description="DUF2914" evidence="3">
    <location>
        <begin position="173"/>
        <end position="233"/>
    </location>
</feature>
<keyword evidence="2" id="KW-0472">Membrane</keyword>
<keyword evidence="2" id="KW-1133">Transmembrane helix</keyword>
<protein>
    <recommendedName>
        <fullName evidence="3">DUF2914 domain-containing protein</fullName>
    </recommendedName>
</protein>
<dbReference type="HOGENOM" id="CLU_1174314_0_0_6"/>
<sequence>MTDPKNIVIKVKYTTPGTAAETSASNVKMITEWNIKRIACTVSVLILSITALFLLLAGNSEPEVAARNETALPPTPSASQSAIQSGPKLSSPEVSATPEKQAAIPNLSSPPAVSTHAEPSAPAGNGGRIRRAALAYRIVDKEPADLIEGNVSIGNGKPVQMYYFTEVRGKTAQTLFHEWLRNGQRVLRHPVAIAAERWRTSSQRELGLNDRGNWSVRTIDNHGTVMNEIRFTVSAE</sequence>
<evidence type="ECO:0000259" key="3">
    <source>
        <dbReference type="Pfam" id="PF11141"/>
    </source>
</evidence>
<dbReference type="RefSeq" id="WP_005370969.1">
    <property type="nucleotide sequence ID" value="NZ_CM001475.1"/>
</dbReference>
<evidence type="ECO:0000256" key="2">
    <source>
        <dbReference type="SAM" id="Phobius"/>
    </source>
</evidence>
<dbReference type="Proteomes" id="UP000005090">
    <property type="component" value="Chromosome"/>
</dbReference>
<evidence type="ECO:0000313" key="4">
    <source>
        <dbReference type="EMBL" id="EIC29250.1"/>
    </source>
</evidence>
<keyword evidence="5" id="KW-1185">Reference proteome</keyword>
<dbReference type="InterPro" id="IPR022606">
    <property type="entry name" value="DUF2914"/>
</dbReference>
<keyword evidence="2" id="KW-0812">Transmembrane</keyword>
<evidence type="ECO:0000256" key="1">
    <source>
        <dbReference type="SAM" id="MobiDB-lite"/>
    </source>
</evidence>
<name>H8GKS8_METAL</name>
<feature type="compositionally biased region" description="Polar residues" evidence="1">
    <location>
        <begin position="77"/>
        <end position="94"/>
    </location>
</feature>
<feature type="transmembrane region" description="Helical" evidence="2">
    <location>
        <begin position="38"/>
        <end position="58"/>
    </location>
</feature>
<dbReference type="EMBL" id="CM001475">
    <property type="protein sequence ID" value="EIC29250.1"/>
    <property type="molecule type" value="Genomic_DNA"/>
</dbReference>